<dbReference type="EMBL" id="CP038009">
    <property type="protein sequence ID" value="QBQ16201.1"/>
    <property type="molecule type" value="Genomic_DNA"/>
</dbReference>
<dbReference type="RefSeq" id="WP_134252233.1">
    <property type="nucleotide sequence ID" value="NZ_CP038009.1"/>
</dbReference>
<dbReference type="Gene3D" id="2.40.30.170">
    <property type="match status" value="1"/>
</dbReference>
<evidence type="ECO:0000256" key="1">
    <source>
        <dbReference type="ARBA" id="ARBA00009477"/>
    </source>
</evidence>
<name>A0A4P7B4P4_ACIHA</name>
<dbReference type="InterPro" id="IPR050739">
    <property type="entry name" value="MFP"/>
</dbReference>
<dbReference type="Gene3D" id="2.40.50.100">
    <property type="match status" value="1"/>
</dbReference>
<gene>
    <name evidence="4" type="ORF">AHTJR_07890</name>
</gene>
<accession>A0A4P7B4P4</accession>
<comment type="similarity">
    <text evidence="1">Belongs to the membrane fusion protein (MFP) (TC 8.A.1) family.</text>
</comment>
<dbReference type="AlphaFoldDB" id="A0A4P7B4P4"/>
<keyword evidence="2" id="KW-0812">Transmembrane</keyword>
<evidence type="ECO:0000259" key="3">
    <source>
        <dbReference type="Pfam" id="PF25917"/>
    </source>
</evidence>
<dbReference type="InterPro" id="IPR058625">
    <property type="entry name" value="MdtA-like_BSH"/>
</dbReference>
<sequence length="355" mass="39363">MDTIARVEVEPEVKVHKKQKITWIVFSLLSLFLLIGVMYYFFIFRFYQSTDNAYVQADLTWVMPKVTGEVVELVINDNQFVKKGETLAVLDQRDYQARLNQAKSLVTLKEAALVVQEQNEKSAQSSIHEANSGVLAAQADLSRLKKDFLRYQDLLKDGVITRQNFENIQSQYLSAQAQLSRALAGVNAAEAQFGSLKASRAQLLADIQNAKASLDLYQIDLASARIISPVTGKVGSLAIQKGSRVSPQTRLMAIIPDNSLYVQANFKETQIQKMHIGQKVSLKLDAYPSLTYTGKIESFSPASGATFSLMPPDNATGNFNKVVQRIPVRIAIDPSPHIELIKPGMSVKAKVNLKT</sequence>
<organism evidence="4 5">
    <name type="scientific">Acinetobacter haemolyticus</name>
    <dbReference type="NCBI Taxonomy" id="29430"/>
    <lineage>
        <taxon>Bacteria</taxon>
        <taxon>Pseudomonadati</taxon>
        <taxon>Pseudomonadota</taxon>
        <taxon>Gammaproteobacteria</taxon>
        <taxon>Moraxellales</taxon>
        <taxon>Moraxellaceae</taxon>
        <taxon>Acinetobacter</taxon>
    </lineage>
</organism>
<protein>
    <submittedName>
        <fullName evidence="4">HlyD family secretion protein</fullName>
    </submittedName>
</protein>
<dbReference type="SUPFAM" id="SSF111369">
    <property type="entry name" value="HlyD-like secretion proteins"/>
    <property type="match status" value="2"/>
</dbReference>
<dbReference type="PANTHER" id="PTHR30386">
    <property type="entry name" value="MEMBRANE FUSION SUBUNIT OF EMRAB-TOLC MULTIDRUG EFFLUX PUMP"/>
    <property type="match status" value="1"/>
</dbReference>
<keyword evidence="2" id="KW-1133">Transmembrane helix</keyword>
<feature type="domain" description="Multidrug resistance protein MdtA-like barrel-sandwich hybrid" evidence="3">
    <location>
        <begin position="62"/>
        <end position="249"/>
    </location>
</feature>
<keyword evidence="2" id="KW-0472">Membrane</keyword>
<evidence type="ECO:0000313" key="4">
    <source>
        <dbReference type="EMBL" id="QBQ16201.1"/>
    </source>
</evidence>
<dbReference type="PANTHER" id="PTHR30386:SF24">
    <property type="entry name" value="MULTIDRUG RESISTANCE EFFLUX PUMP"/>
    <property type="match status" value="1"/>
</dbReference>
<reference evidence="4 5" key="1">
    <citation type="submission" date="2019-03" db="EMBL/GenBank/DDBJ databases">
        <title>Complete genome sequence of two outbreak-associated Acinetobacter haemolyticus strains.</title>
        <authorList>
            <person name="Bai L."/>
            <person name="Zhang S.-C."/>
            <person name="Deng Y."/>
            <person name="Song C.-C."/>
            <person name="Kang G.-B."/>
            <person name="Dong Y."/>
            <person name="Wang Y."/>
            <person name="Gao F."/>
            <person name="Huang H."/>
        </authorList>
    </citation>
    <scope>NUCLEOTIDE SEQUENCE [LARGE SCALE GENOMIC DNA]</scope>
    <source>
        <strain evidence="4 5">TJR01</strain>
    </source>
</reference>
<dbReference type="Proteomes" id="UP000294395">
    <property type="component" value="Chromosome"/>
</dbReference>
<feature type="transmembrane region" description="Helical" evidence="2">
    <location>
        <begin position="21"/>
        <end position="42"/>
    </location>
</feature>
<dbReference type="GO" id="GO:0055085">
    <property type="term" value="P:transmembrane transport"/>
    <property type="evidence" value="ECO:0007669"/>
    <property type="project" value="InterPro"/>
</dbReference>
<evidence type="ECO:0000256" key="2">
    <source>
        <dbReference type="SAM" id="Phobius"/>
    </source>
</evidence>
<dbReference type="Pfam" id="PF25917">
    <property type="entry name" value="BSH_RND"/>
    <property type="match status" value="1"/>
</dbReference>
<dbReference type="Gene3D" id="1.10.287.470">
    <property type="entry name" value="Helix hairpin bin"/>
    <property type="match status" value="1"/>
</dbReference>
<proteinExistence type="inferred from homology"/>
<evidence type="ECO:0000313" key="5">
    <source>
        <dbReference type="Proteomes" id="UP000294395"/>
    </source>
</evidence>